<feature type="region of interest" description="Disordered" evidence="5">
    <location>
        <begin position="74"/>
        <end position="104"/>
    </location>
</feature>
<feature type="domain" description="G-protein coupled receptors family 3 profile" evidence="6">
    <location>
        <begin position="1"/>
        <end position="36"/>
    </location>
</feature>
<keyword evidence="2" id="KW-0812">Transmembrane</keyword>
<evidence type="ECO:0000313" key="7">
    <source>
        <dbReference type="EMBL" id="JAT10833.1"/>
    </source>
</evidence>
<dbReference type="PROSITE" id="PS50259">
    <property type="entry name" value="G_PROTEIN_RECEP_F3_4"/>
    <property type="match status" value="1"/>
</dbReference>
<organism evidence="7">
    <name type="scientific">Graphocephala atropunctata</name>
    <dbReference type="NCBI Taxonomy" id="36148"/>
    <lineage>
        <taxon>Eukaryota</taxon>
        <taxon>Metazoa</taxon>
        <taxon>Ecdysozoa</taxon>
        <taxon>Arthropoda</taxon>
        <taxon>Hexapoda</taxon>
        <taxon>Insecta</taxon>
        <taxon>Pterygota</taxon>
        <taxon>Neoptera</taxon>
        <taxon>Paraneoptera</taxon>
        <taxon>Hemiptera</taxon>
        <taxon>Auchenorrhyncha</taxon>
        <taxon>Membracoidea</taxon>
        <taxon>Cicadellidae</taxon>
        <taxon>Cicadellinae</taxon>
        <taxon>Cicadellini</taxon>
        <taxon>Graphocephala</taxon>
    </lineage>
</organism>
<evidence type="ECO:0000259" key="6">
    <source>
        <dbReference type="PROSITE" id="PS50259"/>
    </source>
</evidence>
<evidence type="ECO:0000256" key="5">
    <source>
        <dbReference type="SAM" id="MobiDB-lite"/>
    </source>
</evidence>
<keyword evidence="3" id="KW-1133">Transmembrane helix</keyword>
<evidence type="ECO:0000256" key="2">
    <source>
        <dbReference type="ARBA" id="ARBA00022692"/>
    </source>
</evidence>
<dbReference type="InterPro" id="IPR017978">
    <property type="entry name" value="GPCR_3_C"/>
</dbReference>
<feature type="non-terminal residue" evidence="7">
    <location>
        <position position="1"/>
    </location>
</feature>
<dbReference type="AlphaFoldDB" id="A0A1B6KHA9"/>
<comment type="subcellular location">
    <subcellularLocation>
        <location evidence="1">Membrane</location>
        <topology evidence="1">Multi-pass membrane protein</topology>
    </subcellularLocation>
</comment>
<sequence>VTLALSLSLSGFVQLCCLFFPKIYIVVFTPEKNTKEVVMGHNRTSSFTTNTMSSNVMPNNAALALALDNAVSKPKNVGGVPQRPILNRPGTPPHRKNGVYSTPN</sequence>
<accession>A0A1B6KHA9</accession>
<evidence type="ECO:0000256" key="1">
    <source>
        <dbReference type="ARBA" id="ARBA00004141"/>
    </source>
</evidence>
<keyword evidence="4" id="KW-0472">Membrane</keyword>
<dbReference type="EMBL" id="GEBQ01029144">
    <property type="protein sequence ID" value="JAT10833.1"/>
    <property type="molecule type" value="Transcribed_RNA"/>
</dbReference>
<proteinExistence type="predicted"/>
<reference evidence="7" key="1">
    <citation type="submission" date="2015-11" db="EMBL/GenBank/DDBJ databases">
        <title>De novo transcriptome assembly of four potential Pierce s Disease insect vectors from Arizona vineyards.</title>
        <authorList>
            <person name="Tassone E.E."/>
        </authorList>
    </citation>
    <scope>NUCLEOTIDE SEQUENCE</scope>
</reference>
<dbReference type="GO" id="GO:0004930">
    <property type="term" value="F:G protein-coupled receptor activity"/>
    <property type="evidence" value="ECO:0007669"/>
    <property type="project" value="InterPro"/>
</dbReference>
<gene>
    <name evidence="7" type="ORF">g.53386</name>
</gene>
<name>A0A1B6KHA9_9HEMI</name>
<evidence type="ECO:0000256" key="3">
    <source>
        <dbReference type="ARBA" id="ARBA00022989"/>
    </source>
</evidence>
<evidence type="ECO:0000256" key="4">
    <source>
        <dbReference type="ARBA" id="ARBA00023136"/>
    </source>
</evidence>
<protein>
    <recommendedName>
        <fullName evidence="6">G-protein coupled receptors family 3 profile domain-containing protein</fullName>
    </recommendedName>
</protein>
<dbReference type="GO" id="GO:0016020">
    <property type="term" value="C:membrane"/>
    <property type="evidence" value="ECO:0007669"/>
    <property type="project" value="UniProtKB-SubCell"/>
</dbReference>